<sequence length="137" mass="15190">MIMSRRRRSSSSTQLERQQLLLLLVNLRISRTMGGSNSSTAVMSDWSPVKPVTPEVKRMCLEMKSQVEESAGVNFAVYIPVDFISTNESGINYTYVIKVDVGEDTCVHAKIFKAGGGELNVQDTLYPKSNSDPLVPF</sequence>
<keyword evidence="2" id="KW-0646">Protease inhibitor</keyword>
<dbReference type="SUPFAM" id="SSF54403">
    <property type="entry name" value="Cystatin/monellin"/>
    <property type="match status" value="1"/>
</dbReference>
<dbReference type="InterPro" id="IPR001713">
    <property type="entry name" value="Prot_inh_stefin"/>
</dbReference>
<dbReference type="AlphaFoldDB" id="A0A8C1WFF6"/>
<evidence type="ECO:0000256" key="2">
    <source>
        <dbReference type="ARBA" id="ARBA00022690"/>
    </source>
</evidence>
<proteinExistence type="inferred from homology"/>
<evidence type="ECO:0000313" key="4">
    <source>
        <dbReference type="Ensembl" id="ENSCCRP00015064727.1"/>
    </source>
</evidence>
<name>A0A8C1WFF6_CYPCA</name>
<dbReference type="GO" id="GO:0005829">
    <property type="term" value="C:cytosol"/>
    <property type="evidence" value="ECO:0007669"/>
    <property type="project" value="TreeGrafter"/>
</dbReference>
<dbReference type="Ensembl" id="ENSCCRT00015066866.1">
    <property type="protein sequence ID" value="ENSCCRP00015064727.1"/>
    <property type="gene ID" value="ENSCCRG00015026438.1"/>
</dbReference>
<dbReference type="Proteomes" id="UP000694700">
    <property type="component" value="Unplaced"/>
</dbReference>
<dbReference type="Gene3D" id="3.10.450.10">
    <property type="match status" value="1"/>
</dbReference>
<evidence type="ECO:0000313" key="5">
    <source>
        <dbReference type="Proteomes" id="UP000694700"/>
    </source>
</evidence>
<comment type="similarity">
    <text evidence="1">Belongs to the cystatin family.</text>
</comment>
<keyword evidence="3" id="KW-0789">Thiol protease inhibitor</keyword>
<dbReference type="PANTHER" id="PTHR11414:SF21">
    <property type="entry name" value="CYSTATIN 14A, TANDEM DUPLICATE 1-RELATED"/>
    <property type="match status" value="1"/>
</dbReference>
<dbReference type="InterPro" id="IPR046350">
    <property type="entry name" value="Cystatin_sf"/>
</dbReference>
<dbReference type="GO" id="GO:0004869">
    <property type="term" value="F:cysteine-type endopeptidase inhibitor activity"/>
    <property type="evidence" value="ECO:0007669"/>
    <property type="project" value="UniProtKB-KW"/>
</dbReference>
<reference evidence="4" key="1">
    <citation type="submission" date="2025-08" db="UniProtKB">
        <authorList>
            <consortium name="Ensembl"/>
        </authorList>
    </citation>
    <scope>IDENTIFICATION</scope>
</reference>
<evidence type="ECO:0008006" key="6">
    <source>
        <dbReference type="Google" id="ProtNLM"/>
    </source>
</evidence>
<dbReference type="PANTHER" id="PTHR11414">
    <property type="entry name" value="CYSTATIN FAMILY MEMBER"/>
    <property type="match status" value="1"/>
</dbReference>
<protein>
    <recommendedName>
        <fullName evidence="6">Cystatin domain-containing protein</fullName>
    </recommendedName>
</protein>
<organism evidence="4 5">
    <name type="scientific">Cyprinus carpio</name>
    <name type="common">Common carp</name>
    <dbReference type="NCBI Taxonomy" id="7962"/>
    <lineage>
        <taxon>Eukaryota</taxon>
        <taxon>Metazoa</taxon>
        <taxon>Chordata</taxon>
        <taxon>Craniata</taxon>
        <taxon>Vertebrata</taxon>
        <taxon>Euteleostomi</taxon>
        <taxon>Actinopterygii</taxon>
        <taxon>Neopterygii</taxon>
        <taxon>Teleostei</taxon>
        <taxon>Ostariophysi</taxon>
        <taxon>Cypriniformes</taxon>
        <taxon>Cyprinidae</taxon>
        <taxon>Cyprininae</taxon>
        <taxon>Cyprinus</taxon>
    </lineage>
</organism>
<accession>A0A8C1WFF6</accession>
<evidence type="ECO:0000256" key="1">
    <source>
        <dbReference type="ARBA" id="ARBA00009403"/>
    </source>
</evidence>
<evidence type="ECO:0000256" key="3">
    <source>
        <dbReference type="ARBA" id="ARBA00022704"/>
    </source>
</evidence>